<comment type="similarity">
    <text evidence="1">Belongs to the DSD1 family.</text>
</comment>
<keyword evidence="4" id="KW-0413">Isomerase</keyword>
<organism evidence="4 5">
    <name type="scientific">Arthrobacter hankyongi</name>
    <dbReference type="NCBI Taxonomy" id="2904801"/>
    <lineage>
        <taxon>Bacteria</taxon>
        <taxon>Bacillati</taxon>
        <taxon>Actinomycetota</taxon>
        <taxon>Actinomycetes</taxon>
        <taxon>Micrococcales</taxon>
        <taxon>Micrococcaceae</taxon>
        <taxon>Arthrobacter</taxon>
    </lineage>
</organism>
<dbReference type="InterPro" id="IPR026956">
    <property type="entry name" value="D-ser_dehydrat-like_dom"/>
</dbReference>
<dbReference type="Pfam" id="PF01168">
    <property type="entry name" value="Ala_racemase_N"/>
    <property type="match status" value="1"/>
</dbReference>
<dbReference type="PANTHER" id="PTHR28004">
    <property type="entry name" value="ZGC:162816-RELATED"/>
    <property type="match status" value="1"/>
</dbReference>
<dbReference type="GO" id="GO:0008784">
    <property type="term" value="F:alanine racemase activity"/>
    <property type="evidence" value="ECO:0007669"/>
    <property type="project" value="UniProtKB-EC"/>
</dbReference>
<evidence type="ECO:0000313" key="5">
    <source>
        <dbReference type="Proteomes" id="UP001165368"/>
    </source>
</evidence>
<dbReference type="PANTHER" id="PTHR28004:SF8">
    <property type="entry name" value="D-SERINE DEAMINASE"/>
    <property type="match status" value="1"/>
</dbReference>
<protein>
    <submittedName>
        <fullName evidence="4">Alanine racemase</fullName>
        <ecNumber evidence="4">5.1.1.1</ecNumber>
    </submittedName>
</protein>
<feature type="domain" description="D-serine dehydratase-like" evidence="3">
    <location>
        <begin position="265"/>
        <end position="359"/>
    </location>
</feature>
<evidence type="ECO:0000256" key="1">
    <source>
        <dbReference type="ARBA" id="ARBA00005323"/>
    </source>
</evidence>
<sequence length="370" mass="38670">MPPLDPALPLDSLPQLLVDVAAVEHNIALKQAWAREHRMVLAPHIKTTMTEQIVRRQLPGSWGATVATVAQAAKAIEWGAARILIANEVVFGPQLQRLRRWLEADAGLEIYCLADSAAGVRALAAAFDGAARPLRVLVDVGTPGGRTGIRTLAEAGPLAARIAASPGLLLAGVSAYEGVAPNVRTAENLARVAAHCALAKEVFEALRPECEAGEPVFSIGGSAFQDQAARFLPDGALNVLRSGCYVVHDHGTYAEVSPVPGLTAAAVVRALVVSVPEPGLAVLNAGKRELAYDAGLPVIVAAYRGSEVLAGAAGTVARLFDHHAVVSEAAGLAVGDVVDLGISHPCSVFDRWREVVAVDGARAEVWHPEF</sequence>
<dbReference type="InterPro" id="IPR051466">
    <property type="entry name" value="D-amino_acid_metab_enzyme"/>
</dbReference>
<dbReference type="InterPro" id="IPR001608">
    <property type="entry name" value="Ala_racemase_N"/>
</dbReference>
<dbReference type="RefSeq" id="WP_237817865.1">
    <property type="nucleotide sequence ID" value="NZ_JAKLTQ010000001.1"/>
</dbReference>
<dbReference type="SMART" id="SM01119">
    <property type="entry name" value="D-ser_dehydrat"/>
    <property type="match status" value="1"/>
</dbReference>
<dbReference type="Gene3D" id="3.20.20.10">
    <property type="entry name" value="Alanine racemase"/>
    <property type="match status" value="1"/>
</dbReference>
<evidence type="ECO:0000313" key="4">
    <source>
        <dbReference type="EMBL" id="MCG2620780.1"/>
    </source>
</evidence>
<keyword evidence="2" id="KW-0456">Lyase</keyword>
<proteinExistence type="inferred from homology"/>
<dbReference type="EC" id="5.1.1.1" evidence="4"/>
<evidence type="ECO:0000256" key="2">
    <source>
        <dbReference type="ARBA" id="ARBA00023239"/>
    </source>
</evidence>
<name>A0ABS9L2F0_9MICC</name>
<comment type="caution">
    <text evidence="4">The sequence shown here is derived from an EMBL/GenBank/DDBJ whole genome shotgun (WGS) entry which is preliminary data.</text>
</comment>
<dbReference type="SUPFAM" id="SSF51419">
    <property type="entry name" value="PLP-binding barrel"/>
    <property type="match status" value="1"/>
</dbReference>
<dbReference type="Gene3D" id="2.40.37.20">
    <property type="entry name" value="D-serine dehydratase-like domain"/>
    <property type="match status" value="1"/>
</dbReference>
<gene>
    <name evidence="4" type="ORF">LVY72_02505</name>
</gene>
<dbReference type="InterPro" id="IPR029066">
    <property type="entry name" value="PLP-binding_barrel"/>
</dbReference>
<dbReference type="EMBL" id="JAKLTQ010000001">
    <property type="protein sequence ID" value="MCG2620780.1"/>
    <property type="molecule type" value="Genomic_DNA"/>
</dbReference>
<dbReference type="InterPro" id="IPR042208">
    <property type="entry name" value="D-ser_dehydrat-like_sf"/>
</dbReference>
<accession>A0ABS9L2F0</accession>
<evidence type="ECO:0000259" key="3">
    <source>
        <dbReference type="SMART" id="SM01119"/>
    </source>
</evidence>
<reference evidence="4" key="1">
    <citation type="submission" date="2022-01" db="EMBL/GenBank/DDBJ databases">
        <authorList>
            <person name="Jo J.-H."/>
            <person name="Im W.-T."/>
        </authorList>
    </citation>
    <scope>NUCLEOTIDE SEQUENCE</scope>
    <source>
        <strain evidence="4">I2-34</strain>
    </source>
</reference>
<dbReference type="Proteomes" id="UP001165368">
    <property type="component" value="Unassembled WGS sequence"/>
</dbReference>
<dbReference type="Pfam" id="PF14031">
    <property type="entry name" value="D-ser_dehydrat"/>
    <property type="match status" value="1"/>
</dbReference>
<keyword evidence="5" id="KW-1185">Reference proteome</keyword>